<evidence type="ECO:0000256" key="10">
    <source>
        <dbReference type="SAM" id="MobiDB-lite"/>
    </source>
</evidence>
<comment type="catalytic activity">
    <reaction evidence="1">
        <text>Random endo-hydrolysis of N-acetyl-beta-D-glucosaminide (1-&gt;4)-beta-linkages in chitin and chitodextrins.</text>
        <dbReference type="EC" id="3.2.1.14"/>
    </reaction>
</comment>
<dbReference type="HOGENOM" id="CLU_245058_0_0_1"/>
<dbReference type="SMART" id="SM00636">
    <property type="entry name" value="Glyco_18"/>
    <property type="match status" value="1"/>
</dbReference>
<keyword evidence="5" id="KW-0146">Chitin degradation</keyword>
<dbReference type="InterPro" id="IPR051959">
    <property type="entry name" value="PAK1-Kinase_Regulator"/>
</dbReference>
<dbReference type="OrthoDB" id="308449at2759"/>
<dbReference type="PROSITE" id="PS51910">
    <property type="entry name" value="GH18_2"/>
    <property type="match status" value="1"/>
</dbReference>
<keyword evidence="7 9" id="KW-0326">Glycosidase</keyword>
<reference evidence="13" key="1">
    <citation type="journal article" date="2009" name="Genome Res.">
        <title>Comparative genomic analyses of the human fungal pathogens Coccidioides and their relatives.</title>
        <authorList>
            <person name="Sharpton T.J."/>
            <person name="Stajich J.E."/>
            <person name="Rounsley S.D."/>
            <person name="Gardner M.J."/>
            <person name="Wortman J.R."/>
            <person name="Jordar V.S."/>
            <person name="Maiti R."/>
            <person name="Kodira C.D."/>
            <person name="Neafsey D.E."/>
            <person name="Zeng Q."/>
            <person name="Hung C.-Y."/>
            <person name="McMahan C."/>
            <person name="Muszewska A."/>
            <person name="Grynberg M."/>
            <person name="Mandel M.A."/>
            <person name="Kellner E.M."/>
            <person name="Barker B.M."/>
            <person name="Galgiani J.N."/>
            <person name="Orbach M.J."/>
            <person name="Kirkland T.N."/>
            <person name="Cole G.T."/>
            <person name="Henn M.R."/>
            <person name="Birren B.W."/>
            <person name="Taylor J.W."/>
        </authorList>
    </citation>
    <scope>NUCLEOTIDE SEQUENCE [LARGE SCALE GENOMIC DNA]</scope>
    <source>
        <strain evidence="13">UAMH 1704</strain>
    </source>
</reference>
<feature type="region of interest" description="Disordered" evidence="10">
    <location>
        <begin position="714"/>
        <end position="748"/>
    </location>
</feature>
<dbReference type="Gene3D" id="3.10.50.10">
    <property type="match status" value="1"/>
</dbReference>
<evidence type="ECO:0000256" key="4">
    <source>
        <dbReference type="ARBA" id="ARBA00022801"/>
    </source>
</evidence>
<dbReference type="Pfam" id="PF00400">
    <property type="entry name" value="WD40"/>
    <property type="match status" value="1"/>
</dbReference>
<keyword evidence="4 9" id="KW-0378">Hydrolase</keyword>
<dbReference type="InterPro" id="IPR015943">
    <property type="entry name" value="WD40/YVTN_repeat-like_dom_sf"/>
</dbReference>
<dbReference type="SUPFAM" id="SSF50978">
    <property type="entry name" value="WD40 repeat-like"/>
    <property type="match status" value="1"/>
</dbReference>
<dbReference type="GO" id="GO:0008061">
    <property type="term" value="F:chitin binding"/>
    <property type="evidence" value="ECO:0007669"/>
    <property type="project" value="InterPro"/>
</dbReference>
<dbReference type="SMART" id="SM00320">
    <property type="entry name" value="WD40"/>
    <property type="match status" value="5"/>
</dbReference>
<dbReference type="InterPro" id="IPR011583">
    <property type="entry name" value="Chitinase_II/V-like_cat"/>
</dbReference>
<dbReference type="EMBL" id="CH476617">
    <property type="protein sequence ID" value="EEP79927.1"/>
    <property type="molecule type" value="Genomic_DNA"/>
</dbReference>
<evidence type="ECO:0000256" key="8">
    <source>
        <dbReference type="ARBA" id="ARBA00023326"/>
    </source>
</evidence>
<dbReference type="PANTHER" id="PTHR44675">
    <property type="entry name" value="PAK1 INTERACTING PROTEIN 1"/>
    <property type="match status" value="1"/>
</dbReference>
<dbReference type="EC" id="3.2.1.14" evidence="3"/>
<dbReference type="InterPro" id="IPR001579">
    <property type="entry name" value="Glyco_hydro_18_chit_AS"/>
</dbReference>
<dbReference type="GO" id="GO:0008843">
    <property type="term" value="F:endochitinase activity"/>
    <property type="evidence" value="ECO:0007669"/>
    <property type="project" value="UniProtKB-EC"/>
</dbReference>
<dbReference type="OMA" id="RSWCCPP"/>
<dbReference type="RefSeq" id="XP_002584080.1">
    <property type="nucleotide sequence ID" value="XM_002584034.1"/>
</dbReference>
<evidence type="ECO:0000256" key="2">
    <source>
        <dbReference type="ARBA" id="ARBA00008682"/>
    </source>
</evidence>
<evidence type="ECO:0000256" key="6">
    <source>
        <dbReference type="ARBA" id="ARBA00023277"/>
    </source>
</evidence>
<dbReference type="SUPFAM" id="SSF51445">
    <property type="entry name" value="(Trans)glycosidases"/>
    <property type="match status" value="1"/>
</dbReference>
<accession>C4JUG6</accession>
<dbReference type="InterPro" id="IPR001680">
    <property type="entry name" value="WD40_rpt"/>
</dbReference>
<sequence>MARVTALKRQNPFLRVNIALGGWTFNDPGPTATTFSDLAASEDNQRKFFKSLTSFMATYDFDGVDLDWEYPVDTDRGGRPEDFENFPRFMANLKKALKSTGGREEVSITLPASYWYLQHFDLKNLSPHVDYFNIMSYDLHGTWDKGNKWTGNFLNAHTNLTEIELALDLIWRNDIDPSNVVMGLGFYGRAFTVQDKNCVEPGCLFASGSDPGPCSREPGVLLNSEIDDIMRSKNIQPTYDEDAAVQILTWDDQWVTFDDDTTLRVKTGHARQRCLGGVMVWAVSHDTADNKYAKALSDAVKPSFGIFLPIEDEDGDTIITVRDPVQQCKWTACGEVCPRGYHVVDRLDKEARRDEIMLDQSACPRGSVHTWCCPNDWGTVECGWYQHNNGKCSSTCPLGAIEIGSNSMYCNNREYQAACCKVGKRSLELYQNLEWSKRPNCDDGLCPFINQIKSQVLARSRTGSGGATCNTRWVRTGRFPEFEGWESRALCYGTRDPGKLEDCVGNEFTGGNNPGHSSLFCDSGCPGDKIRVAMDTEAPGCEKHGGANSVCCRPSLYVEHSKVNPEISDFRDSLDRYLDNEQCPVRGPFDLHATNDGDSAMLKLKRDLGLPRDLDLLVTTLWELLQTPIHTAVQKRQASDWDTRVGTKYPNLLIARLKVFLVGSVVWKLKGSLYAVYNFLCDLPGFNEQFDGRKVCKCGGDICDFGIQVCSPEDDENHPPARPPQSALGEAPSSEPQKRHQPRKLQKRAEVKEYKAYCPDGSYHTLQVTAKEYPSAGDWGFNHEIWGRVVDLADLTDCGNPDVSIYGTAPDNEYHTEHIFEIQTIALFFEAASQGKYIDGTDGGYTRIDCDFFLTLETMLIDQDEPATFPGGLSTPYPSERIMDTLGSSDNSEHFWLLQRGINGMKALVWANKVPQHDRMQALVDNVDDPWPAIISIQSIIAVFSYLNNAAVHDSFTTLANRIRGVFELIQTAYEAKTTKEVKLVEAWDAFFLDLLEGMESVAFKFADHWIREMLRLWDTPPPPNPDCAIAVVADLEKLKGSLGGMILRQATNKTRFCISSRKWWHGMEGLASRKVPPDAMAKRKREDAATPVDSSPRKTLKSDVVDGVTVQIVTGSYERVLHGITATIPRISLQGPAHKPDAIQFLDTFLYHAHASAIRCLALSPMSDDASQSRNVILASGGSDERINLYTLSATSAPTDDRFPSIPTLAGNKILENPKNRELGSLLHHSSAITALYFPTRSKLLASAEDNTISITKIRDLSVVSTIKAPRPKATGRPSGDTAPAGGAPAGVNDFAVHPSMKLMLTVGRGEKCMRLWNLVTGKKAGVLNFGRDVLETVKEGKWSSGEGRRIAWDAAGQEYAVAFERGVVIFGIDSVPKCYALPSPLTKVHQIKYVQASGDKKNSPSEFLAVSTEDGRILFYSSGLDSVPQVDRSNGKPSVPAAALCYQLDGKEKGQLSRVKDFEFLPTAESRPGEPRSLIVVTAGSDGVVKLWALDPKQLSRKEKPKVPAEKKAKKEKPADQGPENVGWLLGTYETGNRITCLKAFVLGKATEDEDEFDGFSGLSDDAEDESGSSGEESEA</sequence>
<evidence type="ECO:0000259" key="11">
    <source>
        <dbReference type="PROSITE" id="PS51910"/>
    </source>
</evidence>
<dbReference type="Pfam" id="PF00704">
    <property type="entry name" value="Glyco_hydro_18"/>
    <property type="match status" value="1"/>
</dbReference>
<feature type="region of interest" description="Disordered" evidence="10">
    <location>
        <begin position="1076"/>
        <end position="1099"/>
    </location>
</feature>
<dbReference type="eggNOG" id="KOG0294">
    <property type="taxonomic scope" value="Eukaryota"/>
</dbReference>
<dbReference type="KEGG" id="ure:UREG_04769"/>
<evidence type="ECO:0000256" key="7">
    <source>
        <dbReference type="ARBA" id="ARBA00023295"/>
    </source>
</evidence>
<keyword evidence="6" id="KW-0119">Carbohydrate metabolism</keyword>
<dbReference type="SUPFAM" id="SSF54556">
    <property type="entry name" value="Chitinase insertion domain"/>
    <property type="match status" value="1"/>
</dbReference>
<dbReference type="GeneID" id="8440106"/>
<keyword evidence="8" id="KW-0624">Polysaccharide degradation</keyword>
<evidence type="ECO:0000256" key="5">
    <source>
        <dbReference type="ARBA" id="ARBA00023024"/>
    </source>
</evidence>
<dbReference type="STRING" id="336963.C4JUG6"/>
<dbReference type="eggNOG" id="KOG2806">
    <property type="taxonomic scope" value="Eukaryota"/>
</dbReference>
<dbReference type="Proteomes" id="UP000002058">
    <property type="component" value="Unassembled WGS sequence"/>
</dbReference>
<dbReference type="PROSITE" id="PS01095">
    <property type="entry name" value="GH18_1"/>
    <property type="match status" value="1"/>
</dbReference>
<evidence type="ECO:0000313" key="13">
    <source>
        <dbReference type="Proteomes" id="UP000002058"/>
    </source>
</evidence>
<dbReference type="Gene3D" id="3.20.20.80">
    <property type="entry name" value="Glycosidases"/>
    <property type="match status" value="1"/>
</dbReference>
<organism evidence="12 13">
    <name type="scientific">Uncinocarpus reesii (strain UAMH 1704)</name>
    <dbReference type="NCBI Taxonomy" id="336963"/>
    <lineage>
        <taxon>Eukaryota</taxon>
        <taxon>Fungi</taxon>
        <taxon>Dikarya</taxon>
        <taxon>Ascomycota</taxon>
        <taxon>Pezizomycotina</taxon>
        <taxon>Eurotiomycetes</taxon>
        <taxon>Eurotiomycetidae</taxon>
        <taxon>Onygenales</taxon>
        <taxon>Onygenaceae</taxon>
        <taxon>Uncinocarpus</taxon>
    </lineage>
</organism>
<dbReference type="InParanoid" id="C4JUG6"/>
<evidence type="ECO:0000256" key="9">
    <source>
        <dbReference type="RuleBase" id="RU000489"/>
    </source>
</evidence>
<name>C4JUG6_UNCRE</name>
<feature type="domain" description="GH18" evidence="11">
    <location>
        <begin position="1"/>
        <end position="303"/>
    </location>
</feature>
<proteinExistence type="inferred from homology"/>
<dbReference type="VEuPathDB" id="FungiDB:UREG_04769"/>
<dbReference type="InterPro" id="IPR029070">
    <property type="entry name" value="Chitinase_insertion_sf"/>
</dbReference>
<feature type="compositionally biased region" description="Acidic residues" evidence="10">
    <location>
        <begin position="1567"/>
        <end position="1582"/>
    </location>
</feature>
<dbReference type="GO" id="GO:0006032">
    <property type="term" value="P:chitin catabolic process"/>
    <property type="evidence" value="ECO:0007669"/>
    <property type="project" value="UniProtKB-KW"/>
</dbReference>
<dbReference type="PANTHER" id="PTHR44675:SF1">
    <property type="entry name" value="P21-ACTIVATED PROTEIN KINASE-INTERACTING PROTEIN 1"/>
    <property type="match status" value="1"/>
</dbReference>
<dbReference type="InterPro" id="IPR017853">
    <property type="entry name" value="GH"/>
</dbReference>
<feature type="region of interest" description="Disordered" evidence="10">
    <location>
        <begin position="1502"/>
        <end position="1528"/>
    </location>
</feature>
<evidence type="ECO:0000313" key="12">
    <source>
        <dbReference type="EMBL" id="EEP79927.1"/>
    </source>
</evidence>
<gene>
    <name evidence="12" type="ORF">UREG_04769</name>
</gene>
<evidence type="ECO:0000256" key="1">
    <source>
        <dbReference type="ARBA" id="ARBA00000822"/>
    </source>
</evidence>
<dbReference type="InterPro" id="IPR001223">
    <property type="entry name" value="Glyco_hydro18_cat"/>
</dbReference>
<dbReference type="InterPro" id="IPR036322">
    <property type="entry name" value="WD40_repeat_dom_sf"/>
</dbReference>
<evidence type="ECO:0000256" key="3">
    <source>
        <dbReference type="ARBA" id="ARBA00012729"/>
    </source>
</evidence>
<protein>
    <recommendedName>
        <fullName evidence="3">chitinase</fullName>
        <ecNumber evidence="3">3.2.1.14</ecNumber>
    </recommendedName>
</protein>
<comment type="similarity">
    <text evidence="2">Belongs to the glycosyl hydrolase 18 family. Chitinase class V subfamily.</text>
</comment>
<feature type="region of interest" description="Disordered" evidence="10">
    <location>
        <begin position="1557"/>
        <end position="1582"/>
    </location>
</feature>
<dbReference type="Gene3D" id="2.130.10.10">
    <property type="entry name" value="YVTN repeat-like/Quinoprotein amine dehydrogenase"/>
    <property type="match status" value="1"/>
</dbReference>
<feature type="compositionally biased region" description="Basic and acidic residues" evidence="10">
    <location>
        <begin position="1502"/>
        <end position="1521"/>
    </location>
</feature>
<dbReference type="GO" id="GO:0000272">
    <property type="term" value="P:polysaccharide catabolic process"/>
    <property type="evidence" value="ECO:0007669"/>
    <property type="project" value="UniProtKB-KW"/>
</dbReference>
<keyword evidence="13" id="KW-1185">Reference proteome</keyword>